<gene>
    <name evidence="14" type="ORF">V8G57_07480</name>
</gene>
<dbReference type="InterPro" id="IPR048445">
    <property type="entry name" value="DncV-like_NTFase"/>
</dbReference>
<dbReference type="NCBIfam" id="NF041078">
    <property type="entry name" value="cGAS"/>
    <property type="match status" value="1"/>
</dbReference>
<evidence type="ECO:0000256" key="8">
    <source>
        <dbReference type="ARBA" id="ARBA00023118"/>
    </source>
</evidence>
<keyword evidence="9" id="KW-0342">GTP-binding</keyword>
<comment type="catalytic activity">
    <reaction evidence="11">
        <text>GTP + ATP = 3',3'-cGAMP + 2 diphosphate</text>
        <dbReference type="Rhea" id="RHEA:35647"/>
        <dbReference type="ChEBI" id="CHEBI:30616"/>
        <dbReference type="ChEBI" id="CHEBI:33019"/>
        <dbReference type="ChEBI" id="CHEBI:37565"/>
        <dbReference type="ChEBI" id="CHEBI:71501"/>
    </reaction>
    <physiologicalReaction direction="left-to-right" evidence="11">
        <dbReference type="Rhea" id="RHEA:35648"/>
    </physiologicalReaction>
</comment>
<dbReference type="RefSeq" id="WP_342828848.1">
    <property type="nucleotide sequence ID" value="NZ_JBANDC010000004.1"/>
</dbReference>
<keyword evidence="8" id="KW-0051">Antiviral defense</keyword>
<evidence type="ECO:0000256" key="4">
    <source>
        <dbReference type="ARBA" id="ARBA00022741"/>
    </source>
</evidence>
<evidence type="ECO:0000256" key="6">
    <source>
        <dbReference type="ARBA" id="ARBA00022842"/>
    </source>
</evidence>
<evidence type="ECO:0000256" key="1">
    <source>
        <dbReference type="ARBA" id="ARBA00022679"/>
    </source>
</evidence>
<reference evidence="14 15" key="1">
    <citation type="submission" date="2024-02" db="EMBL/GenBank/DDBJ databases">
        <title>Draft genome sequence of Collimonas sp. strain H4R21, an effective mineral-weathering bacterial strain isolated from the beech rhizosphere.</title>
        <authorList>
            <person name="Morin E."/>
            <person name="Uroz S."/>
            <person name="Leveau J.H.J."/>
            <person name="Kumar R."/>
            <person name="Rey M.W."/>
            <person name="Pham J."/>
        </authorList>
    </citation>
    <scope>NUCLEOTIDE SEQUENCE [LARGE SCALE GENOMIC DNA]</scope>
    <source>
        <strain evidence="14 15">H4R21</strain>
    </source>
</reference>
<evidence type="ECO:0000256" key="3">
    <source>
        <dbReference type="ARBA" id="ARBA00022723"/>
    </source>
</evidence>
<evidence type="ECO:0000256" key="9">
    <source>
        <dbReference type="ARBA" id="ARBA00023134"/>
    </source>
</evidence>
<evidence type="ECO:0000256" key="2">
    <source>
        <dbReference type="ARBA" id="ARBA00022695"/>
    </source>
</evidence>
<keyword evidence="4" id="KW-0547">Nucleotide-binding</keyword>
<accession>A0ABU9PTA0</accession>
<name>A0ABU9PTA0_9BURK</name>
<keyword evidence="2" id="KW-0548">Nucleotidyltransferase</keyword>
<keyword evidence="1" id="KW-0808">Transferase</keyword>
<proteinExistence type="predicted"/>
<evidence type="ECO:0000256" key="10">
    <source>
        <dbReference type="ARBA" id="ARBA00044145"/>
    </source>
</evidence>
<keyword evidence="15" id="KW-1185">Reference proteome</keyword>
<dbReference type="Pfam" id="PF18134">
    <property type="entry name" value="AGS_C"/>
    <property type="match status" value="1"/>
</dbReference>
<dbReference type="InterPro" id="IPR047805">
    <property type="entry name" value="GAMP_synthase"/>
</dbReference>
<feature type="domain" description="Adenylyl/Guanylyl and SMODS C-terminal sensor" evidence="12">
    <location>
        <begin position="335"/>
        <end position="444"/>
    </location>
</feature>
<dbReference type="Pfam" id="PF21654">
    <property type="entry name" value="DncV-like_NTFase"/>
    <property type="match status" value="1"/>
</dbReference>
<keyword evidence="6" id="KW-0460">Magnesium</keyword>
<dbReference type="EMBL" id="JBANDC010000004">
    <property type="protein sequence ID" value="MEM4987229.1"/>
    <property type="molecule type" value="Genomic_DNA"/>
</dbReference>
<dbReference type="Proteomes" id="UP001495910">
    <property type="component" value="Unassembled WGS sequence"/>
</dbReference>
<keyword evidence="3" id="KW-0479">Metal-binding</keyword>
<evidence type="ECO:0000256" key="7">
    <source>
        <dbReference type="ARBA" id="ARBA00023080"/>
    </source>
</evidence>
<sequence>MGKASTLFNGSGEQTLYKRVTPTLAQRDFLQEQWNALADHLSAKLSSDYDYPISTWIQGSYKFGTLIRPVHSGEEYDVDVGVYFEWAEDGHATPAPAQLREWVQRELVAYKASCSDIKRIDEPAKERCSRAVYTKQFHIDTPVYHLDRSKNRRRLACLSGKWEESDPKAIYTWFRDSVDAGGRDQLRRLVRYLKGWAAVAFEDAPESRPSSILLTVLTTEAFKAEWFRRFIGMDDDDALIAIIKVIHDRLFNNSSVLNPVDARENINRIPADKWDGLLTRLQALRDAAEYAENAPDEAAAALAWSEPFSFLMPLPAAHEVEVIDEGSGRAIMQIPEIEIEVFSRNPKQSVGRHRNEVTSVAKGRDLTFTIVNSHIIPAYATVEWTVRNDGEESDAIGDLGHRRIGIRALSVNEKTCYAGIQYMDCIIRLNGAVYAMRRVPVNIKDIRYPPRNPPKPTYTKIKSFLRKRR</sequence>
<evidence type="ECO:0000259" key="12">
    <source>
        <dbReference type="Pfam" id="PF18134"/>
    </source>
</evidence>
<evidence type="ECO:0000313" key="15">
    <source>
        <dbReference type="Proteomes" id="UP001495910"/>
    </source>
</evidence>
<protein>
    <recommendedName>
        <fullName evidence="10">Cyclic GMP-AMP synthase</fullName>
    </recommendedName>
</protein>
<keyword evidence="5" id="KW-0067">ATP-binding</keyword>
<feature type="domain" description="Cyclic GMP-AMP synthase DncV-like nucleotidyltransferase" evidence="13">
    <location>
        <begin position="55"/>
        <end position="144"/>
    </location>
</feature>
<evidence type="ECO:0000256" key="11">
    <source>
        <dbReference type="ARBA" id="ARBA00048304"/>
    </source>
</evidence>
<evidence type="ECO:0000313" key="14">
    <source>
        <dbReference type="EMBL" id="MEM4987229.1"/>
    </source>
</evidence>
<evidence type="ECO:0000259" key="13">
    <source>
        <dbReference type="Pfam" id="PF21654"/>
    </source>
</evidence>
<evidence type="ECO:0000256" key="5">
    <source>
        <dbReference type="ARBA" id="ARBA00022840"/>
    </source>
</evidence>
<keyword evidence="7" id="KW-0546">Nucleotide metabolism</keyword>
<organism evidence="14 15">
    <name type="scientific">Collimonas rhizosphaerae</name>
    <dbReference type="NCBI Taxonomy" id="3126357"/>
    <lineage>
        <taxon>Bacteria</taxon>
        <taxon>Pseudomonadati</taxon>
        <taxon>Pseudomonadota</taxon>
        <taxon>Betaproteobacteria</taxon>
        <taxon>Burkholderiales</taxon>
        <taxon>Oxalobacteraceae</taxon>
        <taxon>Collimonas</taxon>
    </lineage>
</organism>
<comment type="caution">
    <text evidence="14">The sequence shown here is derived from an EMBL/GenBank/DDBJ whole genome shotgun (WGS) entry which is preliminary data.</text>
</comment>
<dbReference type="InterPro" id="IPR040511">
    <property type="entry name" value="AGS_C"/>
</dbReference>